<protein>
    <submittedName>
        <fullName evidence="1">Uncharacterized protein</fullName>
    </submittedName>
</protein>
<dbReference type="AlphaFoldDB" id="A0A2W4RG51"/>
<gene>
    <name evidence="1" type="ORF">DM484_09530</name>
</gene>
<accession>A0A2W4RG51</accession>
<comment type="caution">
    <text evidence="1">The sequence shown here is derived from an EMBL/GenBank/DDBJ whole genome shotgun (WGS) entry which is preliminary data.</text>
</comment>
<evidence type="ECO:0000313" key="1">
    <source>
        <dbReference type="EMBL" id="PZN80799.1"/>
    </source>
</evidence>
<organism evidence="1 2">
    <name type="scientific">Candidatus Methylumidiphilus alinenensis</name>
    <dbReference type="NCBI Taxonomy" id="2202197"/>
    <lineage>
        <taxon>Bacteria</taxon>
        <taxon>Pseudomonadati</taxon>
        <taxon>Pseudomonadota</taxon>
        <taxon>Gammaproteobacteria</taxon>
        <taxon>Methylococcales</taxon>
        <taxon>Candidatus Methylumidiphilus</taxon>
    </lineage>
</organism>
<name>A0A2W4RG51_9GAMM</name>
<proteinExistence type="predicted"/>
<reference evidence="1 2" key="1">
    <citation type="journal article" date="2018" name="Aquat. Microb. Ecol.">
        <title>Gammaproteobacterial methanotrophs dominate.</title>
        <authorList>
            <person name="Rissanen A.J."/>
            <person name="Saarenheimo J."/>
            <person name="Tiirola M."/>
            <person name="Peura S."/>
            <person name="Aalto S.L."/>
            <person name="Karvinen A."/>
            <person name="Nykanen H."/>
        </authorList>
    </citation>
    <scope>NUCLEOTIDE SEQUENCE [LARGE SCALE GENOMIC DNA]</scope>
    <source>
        <strain evidence="1">AMbin10</strain>
    </source>
</reference>
<evidence type="ECO:0000313" key="2">
    <source>
        <dbReference type="Proteomes" id="UP000249396"/>
    </source>
</evidence>
<sequence>MNLNDLIEEKLNHYAQKIVSGGNKTDEMAVGEITFYVALRRVVNNQGTLQDMGMMDAINDTLQTLGLIEEGKTFYK</sequence>
<dbReference type="EMBL" id="QJPH01000278">
    <property type="protein sequence ID" value="PZN80799.1"/>
    <property type="molecule type" value="Genomic_DNA"/>
</dbReference>
<dbReference type="Proteomes" id="UP000249396">
    <property type="component" value="Unassembled WGS sequence"/>
</dbReference>